<dbReference type="PANTHER" id="PTHR43747:SF1">
    <property type="entry name" value="SLR1998 PROTEIN"/>
    <property type="match status" value="1"/>
</dbReference>
<dbReference type="EMBL" id="JAQFWQ010000032">
    <property type="protein sequence ID" value="MDA2811618.1"/>
    <property type="molecule type" value="Genomic_DNA"/>
</dbReference>
<organism evidence="3 4">
    <name type="scientific">Nocardiopsis endophytica</name>
    <dbReference type="NCBI Taxonomy" id="3018445"/>
    <lineage>
        <taxon>Bacteria</taxon>
        <taxon>Bacillati</taxon>
        <taxon>Actinomycetota</taxon>
        <taxon>Actinomycetes</taxon>
        <taxon>Streptosporangiales</taxon>
        <taxon>Nocardiopsidaceae</taxon>
        <taxon>Nocardiopsis</taxon>
    </lineage>
</organism>
<dbReference type="PANTHER" id="PTHR43747">
    <property type="entry name" value="FAD-BINDING PROTEIN"/>
    <property type="match status" value="1"/>
</dbReference>
<feature type="region of interest" description="Disordered" evidence="2">
    <location>
        <begin position="474"/>
        <end position="503"/>
    </location>
</feature>
<dbReference type="SUPFAM" id="SSF51905">
    <property type="entry name" value="FAD/NAD(P)-binding domain"/>
    <property type="match status" value="1"/>
</dbReference>
<dbReference type="Gene3D" id="3.30.9.100">
    <property type="match status" value="1"/>
</dbReference>
<dbReference type="Proteomes" id="UP001527866">
    <property type="component" value="Unassembled WGS sequence"/>
</dbReference>
<sequence>MPVREAEEREEFDVAVVGGGPAGSTAATLIARRGHRVALLERERFPRYQIGESLLPATVHGVCRLLGVSDDIEAAGFQVKRGGSFRWGTGPEPWNFLFALSPQLSGPTSYAYQVDRMTFDDILLKNAARHGVDVREESTALEAVRGPDRVSGVRYTGPDGAAREISARYVLDASGGSGRLSRAVGGERTYSEFFRNLAVFGYFEGGGRLPGPDRGNILCAAFDKGWLWYIPLSDTLTSVGAVLHRDQAARIQADREGALRDAIDRCDIVREFLSGATRVTEGTYGEVRVRKDYSYANTRFWAPGMALIGDAACFIDPVFSTGVHLATYGGLLAARSVNGVLSGDLDEARAFGEFEARYRREYAVFYEFLSAFYDMDQREDSYFWKARKVTGSENLTSMEAFTTLVGGAFSGERALVDASAVSERFSASSAQLADAVARTGPAQTHSGERMNNLFGAPVVSEVMQEMNSIQRRGVTGPGTGEAPLIDGGLVPSADGLGWAEPDA</sequence>
<gene>
    <name evidence="3" type="ORF">O4J56_13330</name>
</gene>
<dbReference type="InterPro" id="IPR036188">
    <property type="entry name" value="FAD/NAD-bd_sf"/>
</dbReference>
<evidence type="ECO:0000256" key="2">
    <source>
        <dbReference type="SAM" id="MobiDB-lite"/>
    </source>
</evidence>
<comment type="similarity">
    <text evidence="1">Belongs to the flavin-dependent halogenase family. Bacterial tryptophan halogenase subfamily.</text>
</comment>
<protein>
    <submittedName>
        <fullName evidence="3">Tryptophan 7-halogenase</fullName>
    </submittedName>
</protein>
<proteinExistence type="inferred from homology"/>
<dbReference type="PRINTS" id="PR00420">
    <property type="entry name" value="RNGMNOXGNASE"/>
</dbReference>
<dbReference type="InterPro" id="IPR006905">
    <property type="entry name" value="Flavin_halogenase"/>
</dbReference>
<dbReference type="RefSeq" id="WP_270686070.1">
    <property type="nucleotide sequence ID" value="NZ_JAQFWQ010000032.1"/>
</dbReference>
<evidence type="ECO:0000313" key="4">
    <source>
        <dbReference type="Proteomes" id="UP001527866"/>
    </source>
</evidence>
<evidence type="ECO:0000256" key="1">
    <source>
        <dbReference type="ARBA" id="ARBA00038396"/>
    </source>
</evidence>
<reference evidence="3 4" key="1">
    <citation type="submission" date="2023-01" db="EMBL/GenBank/DDBJ databases">
        <title>Draft genome sequence of Nocardiopsis sp. RSe5-2 isolated from halophytes.</title>
        <authorList>
            <person name="Duangmal K."/>
            <person name="Chantavorakit T."/>
        </authorList>
    </citation>
    <scope>NUCLEOTIDE SEQUENCE [LARGE SCALE GENOMIC DNA]</scope>
    <source>
        <strain evidence="3 4">RSe5-2</strain>
    </source>
</reference>
<dbReference type="Gene3D" id="3.50.50.60">
    <property type="entry name" value="FAD/NAD(P)-binding domain"/>
    <property type="match status" value="1"/>
</dbReference>
<dbReference type="InterPro" id="IPR050816">
    <property type="entry name" value="Flavin-dep_Halogenase_NPB"/>
</dbReference>
<dbReference type="Pfam" id="PF04820">
    <property type="entry name" value="Trp_halogenase"/>
    <property type="match status" value="2"/>
</dbReference>
<comment type="caution">
    <text evidence="3">The sequence shown here is derived from an EMBL/GenBank/DDBJ whole genome shotgun (WGS) entry which is preliminary data.</text>
</comment>
<evidence type="ECO:0000313" key="3">
    <source>
        <dbReference type="EMBL" id="MDA2811618.1"/>
    </source>
</evidence>
<name>A0ABT4U3U2_9ACTN</name>
<keyword evidence="4" id="KW-1185">Reference proteome</keyword>
<accession>A0ABT4U3U2</accession>